<keyword evidence="3" id="KW-1185">Reference proteome</keyword>
<feature type="domain" description="HTH cro/C1-type" evidence="1">
    <location>
        <begin position="104"/>
        <end position="157"/>
    </location>
</feature>
<dbReference type="Gene3D" id="1.10.260.40">
    <property type="entry name" value="lambda repressor-like DNA-binding domains"/>
    <property type="match status" value="1"/>
</dbReference>
<proteinExistence type="predicted"/>
<evidence type="ECO:0000313" key="3">
    <source>
        <dbReference type="Proteomes" id="UP000295662"/>
    </source>
</evidence>
<dbReference type="SUPFAM" id="SSF47413">
    <property type="entry name" value="lambda repressor-like DNA-binding domains"/>
    <property type="match status" value="1"/>
</dbReference>
<dbReference type="PROSITE" id="PS50943">
    <property type="entry name" value="HTH_CROC1"/>
    <property type="match status" value="1"/>
</dbReference>
<reference evidence="2 3" key="1">
    <citation type="submission" date="2019-03" db="EMBL/GenBank/DDBJ databases">
        <title>Genomic Encyclopedia of Archaeal and Bacterial Type Strains, Phase II (KMG-II): from individual species to whole genera.</title>
        <authorList>
            <person name="Goeker M."/>
        </authorList>
    </citation>
    <scope>NUCLEOTIDE SEQUENCE [LARGE SCALE GENOMIC DNA]</scope>
    <source>
        <strain evidence="2 3">ATCC 25309</strain>
    </source>
</reference>
<dbReference type="InterPro" id="IPR001387">
    <property type="entry name" value="Cro/C1-type_HTH"/>
</dbReference>
<evidence type="ECO:0000259" key="1">
    <source>
        <dbReference type="PROSITE" id="PS50943"/>
    </source>
</evidence>
<accession>A0A4R7STU5</accession>
<name>A0A4R7STU5_9BACT</name>
<gene>
    <name evidence="2" type="ORF">EI77_01027</name>
</gene>
<protein>
    <submittedName>
        <fullName evidence="2">Helix-turn-helix protein</fullName>
    </submittedName>
</protein>
<dbReference type="GO" id="GO:0003677">
    <property type="term" value="F:DNA binding"/>
    <property type="evidence" value="ECO:0007669"/>
    <property type="project" value="InterPro"/>
</dbReference>
<dbReference type="SMART" id="SM00530">
    <property type="entry name" value="HTH_XRE"/>
    <property type="match status" value="1"/>
</dbReference>
<dbReference type="RefSeq" id="WP_208300266.1">
    <property type="nucleotide sequence ID" value="NZ_SOCA01000001.1"/>
</dbReference>
<dbReference type="AlphaFoldDB" id="A0A4R7STU5"/>
<comment type="caution">
    <text evidence="2">The sequence shown here is derived from an EMBL/GenBank/DDBJ whole genome shotgun (WGS) entry which is preliminary data.</text>
</comment>
<sequence length="173" mass="19121">MNEVHPTLLRQFVESLEVLYPEAEIVIERGGKSSGIWWIDIASGTVHVVVQWTPTLGFSLEEVSSEPVYGELPVERYRTVELALKRMTQLLAESSQAEAGGVGLRELRDLHGVSQTVLGTKLGIKQAAVSRVEHRSDLHLDTLMAIVQALGGTLEIRARFPDCVVPMRFTTNS</sequence>
<organism evidence="2 3">
    <name type="scientific">Prosthecobacter fusiformis</name>
    <dbReference type="NCBI Taxonomy" id="48464"/>
    <lineage>
        <taxon>Bacteria</taxon>
        <taxon>Pseudomonadati</taxon>
        <taxon>Verrucomicrobiota</taxon>
        <taxon>Verrucomicrobiia</taxon>
        <taxon>Verrucomicrobiales</taxon>
        <taxon>Verrucomicrobiaceae</taxon>
        <taxon>Prosthecobacter</taxon>
    </lineage>
</organism>
<dbReference type="CDD" id="cd00093">
    <property type="entry name" value="HTH_XRE"/>
    <property type="match status" value="1"/>
</dbReference>
<dbReference type="Pfam" id="PF01381">
    <property type="entry name" value="HTH_3"/>
    <property type="match status" value="1"/>
</dbReference>
<dbReference type="EMBL" id="SOCA01000001">
    <property type="protein sequence ID" value="TDU81717.1"/>
    <property type="molecule type" value="Genomic_DNA"/>
</dbReference>
<dbReference type="Proteomes" id="UP000295662">
    <property type="component" value="Unassembled WGS sequence"/>
</dbReference>
<evidence type="ECO:0000313" key="2">
    <source>
        <dbReference type="EMBL" id="TDU81717.1"/>
    </source>
</evidence>
<dbReference type="InterPro" id="IPR010982">
    <property type="entry name" value="Lambda_DNA-bd_dom_sf"/>
</dbReference>